<dbReference type="EMBL" id="JARBHB010000017">
    <property type="protein sequence ID" value="KAJ8865622.1"/>
    <property type="molecule type" value="Genomic_DNA"/>
</dbReference>
<organism evidence="1 2">
    <name type="scientific">Dryococelus australis</name>
    <dbReference type="NCBI Taxonomy" id="614101"/>
    <lineage>
        <taxon>Eukaryota</taxon>
        <taxon>Metazoa</taxon>
        <taxon>Ecdysozoa</taxon>
        <taxon>Arthropoda</taxon>
        <taxon>Hexapoda</taxon>
        <taxon>Insecta</taxon>
        <taxon>Pterygota</taxon>
        <taxon>Neoptera</taxon>
        <taxon>Polyneoptera</taxon>
        <taxon>Phasmatodea</taxon>
        <taxon>Verophasmatodea</taxon>
        <taxon>Anareolatae</taxon>
        <taxon>Phasmatidae</taxon>
        <taxon>Eurycanthinae</taxon>
        <taxon>Dryococelus</taxon>
    </lineage>
</organism>
<accession>A0ABQ9G0N6</accession>
<evidence type="ECO:0000313" key="1">
    <source>
        <dbReference type="EMBL" id="KAJ8865622.1"/>
    </source>
</evidence>
<evidence type="ECO:0000313" key="2">
    <source>
        <dbReference type="Proteomes" id="UP001159363"/>
    </source>
</evidence>
<sequence>MFENCSFEPRLWRGVGHHHQSYCSFLRVMTLSILISCRLLNQRTPSWPVVCLLPYGALKWQADDLGHLIQPPDWSSSARTVAQSSPSALTAGNQCTVYIGIFVHKTVVSCLQLGSPLVDDRPIMNAVTYRVVSGVVWTNRTMLSSNTDTNRTDLNVLTARNKYDGHVENIVSQQKAVTRLEATAHQLSYYTRGSLKFSQVPLKFYFQIPIRPIFSLSLRVSINAPFTLGAAGADAVSTLASHHCEPGSIPGWVTGFSHVGIVLDDAVGRRVFCGISPFPPLFHSGAAPYSLQSPSSALKTSLLRAAQISPSFLFAFHQLRYLIYSILLSETREVGNSRGRMRHIERCRTFKCHRVAELSFLGNRVLNVLKWLLASFFSKLFMLLGTAVVQWLGHSPPTAAIRARSPTGSPPDFRTWESCWTTPLAGGVFSGYSRFPHPCIPVSLHLRVSCHAMSGDDGHLRVPAGKPVTRRVLSHPGFTPRLRGSRVVSPIPKVNRVRFPAGPLPEFPMWEPCKTMPLVGGFSRGSPLISPSLHSGAARYITSPSSTLKTSLLTAAQISSFTHHSTVGSPLVDDRLVMNAVKYRIVFGVVWTNRMMVSSNTNTNRTDVLAVEDTESFWARQAAILPSLTLQVDGPAGGSPISAEGLRGVETISNAEGRDMVIRCRQLRVFTEGLKTISPLTPKPLLIDPSSTPRGATMADIVARASLESEGKHNAGIKRSRVLACLKSPCQGFDNYPLSRCSRAALSTADSSCIEGGPRTVVLSSCRRAEPPAAAGKVAPRATIALSLYSTFLTSSSIPWYVLFKTRLGWVKSLCSLLQRDAEQPPQEPATERLPLSRASRSPRLEHGVEYCRGTAGSGQAIGPEGDVAVPWAAKPSLKIAIEGVQQETNNNWAPVHNVCSVVVTPLRCRRATSCSYNNSHPVWHALYECLQDIHGDSSPFLLQPFHELSNGFWPRLTSPHLAIQFVPKMFYRVEVGALGGPVYSANIVVGVPLHNLTCVDFISEKERDTRNQCRHIQTETHFIRHSDYDWCNCSPSMFPLIVNEIHTIRFSSGLVQVLLSSLLSILELCRHSLLTPFRRFWTLKIFSSM</sequence>
<protein>
    <submittedName>
        <fullName evidence="1">Uncharacterized protein</fullName>
    </submittedName>
</protein>
<dbReference type="Proteomes" id="UP001159363">
    <property type="component" value="Chromosome 16"/>
</dbReference>
<comment type="caution">
    <text evidence="1">The sequence shown here is derived from an EMBL/GenBank/DDBJ whole genome shotgun (WGS) entry which is preliminary data.</text>
</comment>
<gene>
    <name evidence="1" type="ORF">PR048_033142</name>
</gene>
<name>A0ABQ9G0N6_9NEOP</name>
<reference evidence="1 2" key="1">
    <citation type="submission" date="2023-02" db="EMBL/GenBank/DDBJ databases">
        <title>LHISI_Scaffold_Assembly.</title>
        <authorList>
            <person name="Stuart O.P."/>
            <person name="Cleave R."/>
            <person name="Magrath M.J.L."/>
            <person name="Mikheyev A.S."/>
        </authorList>
    </citation>
    <scope>NUCLEOTIDE SEQUENCE [LARGE SCALE GENOMIC DNA]</scope>
    <source>
        <strain evidence="1">Daus_M_001</strain>
        <tissue evidence="1">Leg muscle</tissue>
    </source>
</reference>
<proteinExistence type="predicted"/>
<keyword evidence="2" id="KW-1185">Reference proteome</keyword>